<evidence type="ECO:0000313" key="4">
    <source>
        <dbReference type="Proteomes" id="UP000314986"/>
    </source>
</evidence>
<feature type="region of interest" description="Disordered" evidence="2">
    <location>
        <begin position="1"/>
        <end position="47"/>
    </location>
</feature>
<dbReference type="Pfam" id="PF14753">
    <property type="entry name" value="FAM221"/>
    <property type="match status" value="2"/>
</dbReference>
<dbReference type="GeneTree" id="ENSGT00770000120611"/>
<dbReference type="Ensembl" id="ENSCMIT00000025450.1">
    <property type="protein sequence ID" value="ENSCMIP00000025038.1"/>
    <property type="gene ID" value="ENSCMIG00000011034.1"/>
</dbReference>
<dbReference type="PANTHER" id="PTHR31214:SF3">
    <property type="entry name" value="PROTEIN FAM221B"/>
    <property type="match status" value="1"/>
</dbReference>
<evidence type="ECO:0008006" key="5">
    <source>
        <dbReference type="Google" id="ProtNLM"/>
    </source>
</evidence>
<dbReference type="Proteomes" id="UP000314986">
    <property type="component" value="Unassembled WGS sequence"/>
</dbReference>
<gene>
    <name evidence="3" type="primary">LOC103180992</name>
</gene>
<evidence type="ECO:0000313" key="3">
    <source>
        <dbReference type="Ensembl" id="ENSCMIP00000025038.1"/>
    </source>
</evidence>
<feature type="compositionally biased region" description="Polar residues" evidence="2">
    <location>
        <begin position="21"/>
        <end position="47"/>
    </location>
</feature>
<comment type="similarity">
    <text evidence="1">Belongs to the FAM221 family.</text>
</comment>
<reference evidence="3" key="4">
    <citation type="submission" date="2025-08" db="UniProtKB">
        <authorList>
            <consortium name="Ensembl"/>
        </authorList>
    </citation>
    <scope>IDENTIFICATION</scope>
</reference>
<reference evidence="3" key="5">
    <citation type="submission" date="2025-09" db="UniProtKB">
        <authorList>
            <consortium name="Ensembl"/>
        </authorList>
    </citation>
    <scope>IDENTIFICATION</scope>
</reference>
<evidence type="ECO:0000256" key="2">
    <source>
        <dbReference type="SAM" id="MobiDB-lite"/>
    </source>
</evidence>
<sequence>MSAGRGGGKRTEKSPFPVSRYPSQKQNQISVKGSTGRGSSNVPGPSNQALVPFPSGFSKGKVMLAPKGTVRNTFKVVIHVLYRYRLLEFNIIMCYANARTEPESSRLRGECSNHYVAGLQKIMSNVKLPFTGYTVKPIIPADKAELISVAKAMHQDQFGARVKELFDPEREAALDAIRSGIYIGWRSPEYKWDCIRVGIKSKCFCGHLLAEHERFSAQSVRVPCAVNFCQCKAFAFVPARPEDVGEFWLRKRPNFDPRTWRAKCRCKHSHEEHDPSGSHHCTISGCPCSQFESNFLCAACDKHWEQHATFFDSEQSRKQNGLPYGKEIAILSPLLLCSLSGATLWHFG</sequence>
<accession>A0A4W3IDQ8</accession>
<dbReference type="PANTHER" id="PTHR31214">
    <property type="entry name" value="PROTEIN FAM221A-RELATED"/>
    <property type="match status" value="1"/>
</dbReference>
<dbReference type="AlphaFoldDB" id="A0A4W3IDQ8"/>
<evidence type="ECO:0000256" key="1">
    <source>
        <dbReference type="ARBA" id="ARBA00011026"/>
    </source>
</evidence>
<reference evidence="4" key="3">
    <citation type="journal article" date="2014" name="Nature">
        <title>Elephant shark genome provides unique insights into gnathostome evolution.</title>
        <authorList>
            <consortium name="International Elephant Shark Genome Sequencing Consortium"/>
            <person name="Venkatesh B."/>
            <person name="Lee A.P."/>
            <person name="Ravi V."/>
            <person name="Maurya A.K."/>
            <person name="Lian M.M."/>
            <person name="Swann J.B."/>
            <person name="Ohta Y."/>
            <person name="Flajnik M.F."/>
            <person name="Sutoh Y."/>
            <person name="Kasahara M."/>
            <person name="Hoon S."/>
            <person name="Gangu V."/>
            <person name="Roy S.W."/>
            <person name="Irimia M."/>
            <person name="Korzh V."/>
            <person name="Kondrychyn I."/>
            <person name="Lim Z.W."/>
            <person name="Tay B.H."/>
            <person name="Tohari S."/>
            <person name="Kong K.W."/>
            <person name="Ho S."/>
            <person name="Lorente-Galdos B."/>
            <person name="Quilez J."/>
            <person name="Marques-Bonet T."/>
            <person name="Raney B.J."/>
            <person name="Ingham P.W."/>
            <person name="Tay A."/>
            <person name="Hillier L.W."/>
            <person name="Minx P."/>
            <person name="Boehm T."/>
            <person name="Wilson R.K."/>
            <person name="Brenner S."/>
            <person name="Warren W.C."/>
        </authorList>
    </citation>
    <scope>NUCLEOTIDE SEQUENCE [LARGE SCALE GENOMIC DNA]</scope>
</reference>
<reference evidence="4" key="1">
    <citation type="journal article" date="2006" name="Science">
        <title>Ancient noncoding elements conserved in the human genome.</title>
        <authorList>
            <person name="Venkatesh B."/>
            <person name="Kirkness E.F."/>
            <person name="Loh Y.H."/>
            <person name="Halpern A.L."/>
            <person name="Lee A.P."/>
            <person name="Johnson J."/>
            <person name="Dandona N."/>
            <person name="Viswanathan L.D."/>
            <person name="Tay A."/>
            <person name="Venter J.C."/>
            <person name="Strausberg R.L."/>
            <person name="Brenner S."/>
        </authorList>
    </citation>
    <scope>NUCLEOTIDE SEQUENCE [LARGE SCALE GENOMIC DNA]</scope>
</reference>
<dbReference type="InterPro" id="IPR026755">
    <property type="entry name" value="Fam221a/b"/>
</dbReference>
<name>A0A4W3IDQ8_CALMI</name>
<proteinExistence type="inferred from homology"/>
<keyword evidence="4" id="KW-1185">Reference proteome</keyword>
<reference evidence="4" key="2">
    <citation type="journal article" date="2007" name="PLoS Biol.">
        <title>Survey sequencing and comparative analysis of the elephant shark (Callorhinchus milii) genome.</title>
        <authorList>
            <person name="Venkatesh B."/>
            <person name="Kirkness E.F."/>
            <person name="Loh Y.H."/>
            <person name="Halpern A.L."/>
            <person name="Lee A.P."/>
            <person name="Johnson J."/>
            <person name="Dandona N."/>
            <person name="Viswanathan L.D."/>
            <person name="Tay A."/>
            <person name="Venter J.C."/>
            <person name="Strausberg R.L."/>
            <person name="Brenner S."/>
        </authorList>
    </citation>
    <scope>NUCLEOTIDE SEQUENCE [LARGE SCALE GENOMIC DNA]</scope>
</reference>
<dbReference type="InParanoid" id="A0A4W3IDQ8"/>
<organism evidence="3 4">
    <name type="scientific">Callorhinchus milii</name>
    <name type="common">Ghost shark</name>
    <dbReference type="NCBI Taxonomy" id="7868"/>
    <lineage>
        <taxon>Eukaryota</taxon>
        <taxon>Metazoa</taxon>
        <taxon>Chordata</taxon>
        <taxon>Craniata</taxon>
        <taxon>Vertebrata</taxon>
        <taxon>Chondrichthyes</taxon>
        <taxon>Holocephali</taxon>
        <taxon>Chimaeriformes</taxon>
        <taxon>Callorhinchidae</taxon>
        <taxon>Callorhinchus</taxon>
    </lineage>
</organism>
<protein>
    <recommendedName>
        <fullName evidence="5">Protein FAM221B</fullName>
    </recommendedName>
</protein>